<evidence type="ECO:0000313" key="3">
    <source>
        <dbReference type="Proteomes" id="UP000275078"/>
    </source>
</evidence>
<keyword evidence="3" id="KW-1185">Reference proteome</keyword>
<sequence length="349" mass="39316">MAEPLADELSKIGYAQLPRLSLAESNSVHRSDEESPGSAQHTPFLDSSTADAAIGSDAVSEPTNPHSSQVTVALTCKFKCGLNPTRQIDARLLPLYERLINGPPEMEEGRALYDVRELEETHLQKTAADHSTNTIAHPVGVAELLRDQVHDFLRVLFECGACHKNLNDASQLFLGLFEEHLLFYVSTFEPYLIQHCLRSCSGRNVELLGAANLFIRLKEFLHFDGRFKPGLQGSDRYQRHPFRKRLEAGLVRDAQVQLIRSTLRRVREEVAVFLALFLDGGPTCLEDYHHRMFLVISMYQRTLKWFVSGSFRSARQELLILKYYLEEGDGNMEVVEGVLAANMKKLGAS</sequence>
<dbReference type="EMBL" id="ML119822">
    <property type="protein sequence ID" value="RPA73401.1"/>
    <property type="molecule type" value="Genomic_DNA"/>
</dbReference>
<dbReference type="Proteomes" id="UP000275078">
    <property type="component" value="Unassembled WGS sequence"/>
</dbReference>
<dbReference type="AlphaFoldDB" id="A0A3N4HMT0"/>
<accession>A0A3N4HMT0</accession>
<evidence type="ECO:0000256" key="1">
    <source>
        <dbReference type="SAM" id="MobiDB-lite"/>
    </source>
</evidence>
<protein>
    <submittedName>
        <fullName evidence="2">Uncharacterized protein</fullName>
    </submittedName>
</protein>
<feature type="region of interest" description="Disordered" evidence="1">
    <location>
        <begin position="23"/>
        <end position="45"/>
    </location>
</feature>
<organism evidence="2 3">
    <name type="scientific">Ascobolus immersus RN42</name>
    <dbReference type="NCBI Taxonomy" id="1160509"/>
    <lineage>
        <taxon>Eukaryota</taxon>
        <taxon>Fungi</taxon>
        <taxon>Dikarya</taxon>
        <taxon>Ascomycota</taxon>
        <taxon>Pezizomycotina</taxon>
        <taxon>Pezizomycetes</taxon>
        <taxon>Pezizales</taxon>
        <taxon>Ascobolaceae</taxon>
        <taxon>Ascobolus</taxon>
    </lineage>
</organism>
<proteinExistence type="predicted"/>
<gene>
    <name evidence="2" type="ORF">BJ508DRAFT_313818</name>
</gene>
<reference evidence="2 3" key="1">
    <citation type="journal article" date="2018" name="Nat. Ecol. Evol.">
        <title>Pezizomycetes genomes reveal the molecular basis of ectomycorrhizal truffle lifestyle.</title>
        <authorList>
            <person name="Murat C."/>
            <person name="Payen T."/>
            <person name="Noel B."/>
            <person name="Kuo A."/>
            <person name="Morin E."/>
            <person name="Chen J."/>
            <person name="Kohler A."/>
            <person name="Krizsan K."/>
            <person name="Balestrini R."/>
            <person name="Da Silva C."/>
            <person name="Montanini B."/>
            <person name="Hainaut M."/>
            <person name="Levati E."/>
            <person name="Barry K.W."/>
            <person name="Belfiori B."/>
            <person name="Cichocki N."/>
            <person name="Clum A."/>
            <person name="Dockter R.B."/>
            <person name="Fauchery L."/>
            <person name="Guy J."/>
            <person name="Iotti M."/>
            <person name="Le Tacon F."/>
            <person name="Lindquist E.A."/>
            <person name="Lipzen A."/>
            <person name="Malagnac F."/>
            <person name="Mello A."/>
            <person name="Molinier V."/>
            <person name="Miyauchi S."/>
            <person name="Poulain J."/>
            <person name="Riccioni C."/>
            <person name="Rubini A."/>
            <person name="Sitrit Y."/>
            <person name="Splivallo R."/>
            <person name="Traeger S."/>
            <person name="Wang M."/>
            <person name="Zifcakova L."/>
            <person name="Wipf D."/>
            <person name="Zambonelli A."/>
            <person name="Paolocci F."/>
            <person name="Nowrousian M."/>
            <person name="Ottonello S."/>
            <person name="Baldrian P."/>
            <person name="Spatafora J.W."/>
            <person name="Henrissat B."/>
            <person name="Nagy L.G."/>
            <person name="Aury J.M."/>
            <person name="Wincker P."/>
            <person name="Grigoriev I.V."/>
            <person name="Bonfante P."/>
            <person name="Martin F.M."/>
        </authorList>
    </citation>
    <scope>NUCLEOTIDE SEQUENCE [LARGE SCALE GENOMIC DNA]</scope>
    <source>
        <strain evidence="2 3">RN42</strain>
    </source>
</reference>
<evidence type="ECO:0000313" key="2">
    <source>
        <dbReference type="EMBL" id="RPA73401.1"/>
    </source>
</evidence>
<name>A0A3N4HMT0_ASCIM</name>